<dbReference type="EMBL" id="QBIY01003913">
    <property type="protein sequence ID" value="RXN38989.1"/>
    <property type="molecule type" value="Genomic_DNA"/>
</dbReference>
<dbReference type="InterPro" id="IPR041085">
    <property type="entry name" value="TSAP1_C"/>
</dbReference>
<comment type="subcellular location">
    <subcellularLocation>
        <location evidence="2">Cytoplasm</location>
    </subcellularLocation>
    <subcellularLocation>
        <location evidence="1">Nucleus</location>
    </subcellularLocation>
</comment>
<proteinExistence type="evidence at protein level"/>
<feature type="region of interest" description="Disordered" evidence="13">
    <location>
        <begin position="1168"/>
        <end position="1237"/>
    </location>
</feature>
<dbReference type="CDD" id="cd12612">
    <property type="entry name" value="RRM2_SECp43"/>
    <property type="match status" value="1"/>
</dbReference>
<accession>A0A498P5M4</accession>
<dbReference type="SMART" id="SM00360">
    <property type="entry name" value="RRM"/>
    <property type="match status" value="2"/>
</dbReference>
<evidence type="ECO:0000256" key="6">
    <source>
        <dbReference type="ARBA" id="ARBA00022884"/>
    </source>
</evidence>
<dbReference type="InterPro" id="IPR009538">
    <property type="entry name" value="PV-1"/>
</dbReference>
<dbReference type="GO" id="GO:0002693">
    <property type="term" value="P:positive regulation of cellular extravasation"/>
    <property type="evidence" value="ECO:0007669"/>
    <property type="project" value="TreeGrafter"/>
</dbReference>
<dbReference type="PANTHER" id="PTHR21687">
    <property type="entry name" value="PLASMALEMMA VESICLE-ASSOCIATED PROTEIN"/>
    <property type="match status" value="1"/>
</dbReference>
<dbReference type="FunFam" id="3.30.70.330:FF:000159">
    <property type="entry name" value="tRNA selenocysteine 1-associated protein 1"/>
    <property type="match status" value="1"/>
</dbReference>
<evidence type="ECO:0000313" key="16">
    <source>
        <dbReference type="EMBL" id="RXN38989.1"/>
    </source>
</evidence>
<evidence type="ECO:0000256" key="5">
    <source>
        <dbReference type="ARBA" id="ARBA00022737"/>
    </source>
</evidence>
<comment type="similarity">
    <text evidence="3">Belongs to the RRM TRSPAP family.</text>
</comment>
<evidence type="ECO:0000256" key="1">
    <source>
        <dbReference type="ARBA" id="ARBA00004123"/>
    </source>
</evidence>
<comment type="caution">
    <text evidence="16">The sequence shown here is derived from an EMBL/GenBank/DDBJ whole genome shotgun (WGS) entry which is preliminary data.</text>
</comment>
<evidence type="ECO:0000256" key="4">
    <source>
        <dbReference type="ARBA" id="ARBA00022490"/>
    </source>
</evidence>
<comment type="function">
    <text evidence="10">Involved in the early steps of selenocysteine biosynthesis and tRNA(Sec) charging to the later steps resulting in the cotranslational incorporation of selenocysteine into selenoproteins.</text>
</comment>
<dbReference type="PANTHER" id="PTHR21687:SF5">
    <property type="entry name" value="PLASMALEMMA VESICLE-ASSOCIATED PROTEIN"/>
    <property type="match status" value="1"/>
</dbReference>
<keyword evidence="7" id="KW-0648">Protein biosynthesis</keyword>
<evidence type="ECO:0000256" key="11">
    <source>
        <dbReference type="PROSITE-ProRule" id="PRU00176"/>
    </source>
</evidence>
<feature type="domain" description="RRM" evidence="15">
    <location>
        <begin position="1367"/>
        <end position="1446"/>
    </location>
</feature>
<keyword evidence="14" id="KW-1133">Transmembrane helix</keyword>
<evidence type="ECO:0000259" key="15">
    <source>
        <dbReference type="PROSITE" id="PS50102"/>
    </source>
</evidence>
<dbReference type="Pfam" id="PF06637">
    <property type="entry name" value="PV-1"/>
    <property type="match status" value="1"/>
</dbReference>
<feature type="compositionally biased region" description="Pro residues" evidence="13">
    <location>
        <begin position="1504"/>
        <end position="1520"/>
    </location>
</feature>
<evidence type="ECO:0000256" key="9">
    <source>
        <dbReference type="ARBA" id="ARBA00033477"/>
    </source>
</evidence>
<organism evidence="16 17">
    <name type="scientific">Labeo rohita</name>
    <name type="common">Indian major carp</name>
    <name type="synonym">Cyprinus rohita</name>
    <dbReference type="NCBI Taxonomy" id="84645"/>
    <lineage>
        <taxon>Eukaryota</taxon>
        <taxon>Metazoa</taxon>
        <taxon>Chordata</taxon>
        <taxon>Craniata</taxon>
        <taxon>Vertebrata</taxon>
        <taxon>Euteleostomi</taxon>
        <taxon>Actinopterygii</taxon>
        <taxon>Neopterygii</taxon>
        <taxon>Teleostei</taxon>
        <taxon>Ostariophysi</taxon>
        <taxon>Cypriniformes</taxon>
        <taxon>Cyprinidae</taxon>
        <taxon>Labeoninae</taxon>
        <taxon>Labeonini</taxon>
        <taxon>Labeo</taxon>
    </lineage>
</organism>
<dbReference type="GO" id="GO:0005634">
    <property type="term" value="C:nucleus"/>
    <property type="evidence" value="ECO:0007669"/>
    <property type="project" value="UniProtKB-SubCell"/>
</dbReference>
<dbReference type="FunFam" id="3.30.70.330:FF:000166">
    <property type="entry name" value="Trna selenocysteine 1-associated protein 1"/>
    <property type="match status" value="1"/>
</dbReference>
<dbReference type="CDD" id="cd22265">
    <property type="entry name" value="UDM1_RNF168"/>
    <property type="match status" value="1"/>
</dbReference>
<name>A0A498P5M4_LABRO</name>
<evidence type="ECO:0000256" key="7">
    <source>
        <dbReference type="ARBA" id="ARBA00022917"/>
    </source>
</evidence>
<evidence type="ECO:0000256" key="10">
    <source>
        <dbReference type="ARBA" id="ARBA00055746"/>
    </source>
</evidence>
<dbReference type="Proteomes" id="UP000290572">
    <property type="component" value="Unassembled WGS sequence"/>
</dbReference>
<dbReference type="Pfam" id="PF17654">
    <property type="entry name" value="Trnau1ap"/>
    <property type="match status" value="1"/>
</dbReference>
<keyword evidence="8" id="KW-0539">Nucleus</keyword>
<keyword evidence="5" id="KW-0677">Repeat</keyword>
<feature type="transmembrane region" description="Helical" evidence="14">
    <location>
        <begin position="707"/>
        <end position="731"/>
    </location>
</feature>
<feature type="coiled-coil region" evidence="12">
    <location>
        <begin position="259"/>
        <end position="286"/>
    </location>
</feature>
<dbReference type="InterPro" id="IPR049452">
    <property type="entry name" value="Anoctamin_TM"/>
</dbReference>
<feature type="region of interest" description="Disordered" evidence="13">
    <location>
        <begin position="962"/>
        <end position="985"/>
    </location>
</feature>
<dbReference type="Gene3D" id="3.30.70.330">
    <property type="match status" value="2"/>
</dbReference>
<dbReference type="InterPro" id="IPR034510">
    <property type="entry name" value="SECp43_RRM2"/>
</dbReference>
<feature type="transmembrane region" description="Helical" evidence="14">
    <location>
        <begin position="792"/>
        <end position="810"/>
    </location>
</feature>
<dbReference type="Pfam" id="PF04547">
    <property type="entry name" value="Anoctamin"/>
    <property type="match status" value="1"/>
</dbReference>
<dbReference type="InterPro" id="IPR000504">
    <property type="entry name" value="RRM_dom"/>
</dbReference>
<dbReference type="SUPFAM" id="SSF54928">
    <property type="entry name" value="RNA-binding domain, RBD"/>
    <property type="match status" value="2"/>
</dbReference>
<dbReference type="GO" id="GO:0005737">
    <property type="term" value="C:cytoplasm"/>
    <property type="evidence" value="ECO:0007669"/>
    <property type="project" value="UniProtKB-SubCell"/>
</dbReference>
<keyword evidence="14" id="KW-0472">Membrane</keyword>
<dbReference type="GO" id="GO:0006412">
    <property type="term" value="P:translation"/>
    <property type="evidence" value="ECO:0007669"/>
    <property type="project" value="UniProtKB-KW"/>
</dbReference>
<gene>
    <name evidence="16" type="ORF">ROHU_000639</name>
</gene>
<dbReference type="Pfam" id="PF00076">
    <property type="entry name" value="RRM_1"/>
    <property type="match status" value="2"/>
</dbReference>
<keyword evidence="14" id="KW-0812">Transmembrane</keyword>
<evidence type="ECO:0007829" key="18">
    <source>
        <dbReference type="PeptideAtlas" id="A0A498P5M4"/>
    </source>
</evidence>
<feature type="region of interest" description="Disordered" evidence="13">
    <location>
        <begin position="882"/>
        <end position="921"/>
    </location>
</feature>
<evidence type="ECO:0000256" key="13">
    <source>
        <dbReference type="SAM" id="MobiDB-lite"/>
    </source>
</evidence>
<keyword evidence="12" id="KW-0175">Coiled coil</keyword>
<feature type="domain" description="RRM" evidence="15">
    <location>
        <begin position="1274"/>
        <end position="1357"/>
    </location>
</feature>
<dbReference type="GO" id="GO:0043114">
    <property type="term" value="P:regulation of vascular permeability"/>
    <property type="evidence" value="ECO:0007669"/>
    <property type="project" value="TreeGrafter"/>
</dbReference>
<keyword evidence="6 11" id="KW-0694">RNA-binding</keyword>
<dbReference type="GO" id="GO:0003723">
    <property type="term" value="F:RNA binding"/>
    <property type="evidence" value="ECO:0007669"/>
    <property type="project" value="UniProtKB-UniRule"/>
</dbReference>
<evidence type="ECO:0000256" key="12">
    <source>
        <dbReference type="SAM" id="Coils"/>
    </source>
</evidence>
<keyword evidence="17" id="KW-1185">Reference proteome</keyword>
<dbReference type="InterPro" id="IPR012677">
    <property type="entry name" value="Nucleotide-bd_a/b_plait_sf"/>
</dbReference>
<evidence type="ECO:0000256" key="2">
    <source>
        <dbReference type="ARBA" id="ARBA00004496"/>
    </source>
</evidence>
<keyword evidence="4" id="KW-0963">Cytoplasm</keyword>
<protein>
    <recommendedName>
        <fullName evidence="9">tRNA selenocysteine-associated protein 1</fullName>
    </recommendedName>
</protein>
<feature type="compositionally biased region" description="Basic and acidic residues" evidence="13">
    <location>
        <begin position="1181"/>
        <end position="1220"/>
    </location>
</feature>
<evidence type="ECO:0000256" key="8">
    <source>
        <dbReference type="ARBA" id="ARBA00023242"/>
    </source>
</evidence>
<evidence type="ECO:0000256" key="14">
    <source>
        <dbReference type="SAM" id="Phobius"/>
    </source>
</evidence>
<feature type="compositionally biased region" description="Acidic residues" evidence="13">
    <location>
        <begin position="966"/>
        <end position="975"/>
    </location>
</feature>
<dbReference type="InterPro" id="IPR035979">
    <property type="entry name" value="RBD_domain_sf"/>
</dbReference>
<dbReference type="PROSITE" id="PS50102">
    <property type="entry name" value="RRM"/>
    <property type="match status" value="2"/>
</dbReference>
<reference evidence="16 17" key="1">
    <citation type="submission" date="2018-03" db="EMBL/GenBank/DDBJ databases">
        <title>Draft genome sequence of Rohu Carp (Labeo rohita).</title>
        <authorList>
            <person name="Das P."/>
            <person name="Kushwaha B."/>
            <person name="Joshi C.G."/>
            <person name="Kumar D."/>
            <person name="Nagpure N.S."/>
            <person name="Sahoo L."/>
            <person name="Das S.P."/>
            <person name="Bit A."/>
            <person name="Patnaik S."/>
            <person name="Meher P.K."/>
            <person name="Jayasankar P."/>
            <person name="Koringa P.G."/>
            <person name="Patel N.V."/>
            <person name="Hinsu A.T."/>
            <person name="Kumar R."/>
            <person name="Pandey M."/>
            <person name="Agarwal S."/>
            <person name="Srivastava S."/>
            <person name="Singh M."/>
            <person name="Iquebal M.A."/>
            <person name="Jaiswal S."/>
            <person name="Angadi U.B."/>
            <person name="Kumar N."/>
            <person name="Raza M."/>
            <person name="Shah T.M."/>
            <person name="Rai A."/>
            <person name="Jena J.K."/>
        </authorList>
    </citation>
    <scope>NUCLEOTIDE SEQUENCE [LARGE SCALE GENOMIC DNA]</scope>
    <source>
        <strain evidence="16">DASCIFA01</strain>
        <tissue evidence="16">Testis</tissue>
    </source>
</reference>
<keyword evidence="18" id="KW-1267">Proteomics identification</keyword>
<feature type="region of interest" description="Disordered" evidence="13">
    <location>
        <begin position="1504"/>
        <end position="1555"/>
    </location>
</feature>
<evidence type="ECO:0000256" key="3">
    <source>
        <dbReference type="ARBA" id="ARBA00008920"/>
    </source>
</evidence>
<sequence length="1589" mass="179318">MYNSSYSQANFGLAAKKMHKSKGKSCGYYMKIVFFFSSLIQSLIIASLVLFLVYGQPEHTVEEKRLQELDQSVSKLTMENFILRGKEKNLTKVLNVTLTAKMSNDKALAELRKLANTSTVAIRTMQTSVSRCEMEKRMAAPRACPPTYCPDPNDNNRRLQSMHQQSEEMLKLVKANFTQTVAIMRTELDNSNKEKDGFHLEAIRLRRDKALLEEELMLYQQKCKEDFVSSLRGIPDVTKEFLKRIDDLFSKHISFQLTCDKQKNQLEDIRENCSSLSREVENKLQSYLDIVGNQFTKINGENAKYVIENKRLTEDATWCNQNRSVMIRENRKTLDQLQLKNDQNSEKLLLENRKLKGENELNEKLLSVKENDIKMLKGTIEFLNTSLASCKPSMRSNPFMPNSFGLPNMPNTGGTGLSSTGLSKPNMPWPATGSTGPAFPSANGVGPSTRWGSTGSGVTGSLNTALGGTGSLSGGLGNTVLGGSGLTRTSLGTSGLGGVGPGVTGFGSAGSSPTGTGIGTGSMAGVGSFGSNVPGYGPALGGTRTPASGELNQEKLLRGRLFHARQYLMKHKSTITMAPTENCDVLMTFPDNTDDHTLLWLLNQIRLGIPQIRIQIRQHKYTHTYAFFITSNFENLLRGAEQMGMQKAVKPRYGGGTRRFSCEEDDIYENIESELCFFTSQGIKRHSPVTGCEEFFYPPWKRRMFRWFVSFPICILCLCFVCLAMFICLELQEFVMETKELPSICRFIPKILLAITVTVCDEVYKKIALWLNDMENYRLQSTYDNNLILKTVFFQFINSYLSLFYIGFYLKDMERLKEMLATLLIFRQFLQNIKEVLQPYLYEHHKLGALRTLWDLIQTMLLNYSHLIVRRIRLTCQASLNVNKSGTPPEQSEKRERRSLIASYRVPKTEEGDDDNGLKQRKVSFTEKVEYKDKVVEAPTQTSLQDDGSPTLVEEGMDPSLIFDIRDDDDDDGRDMDDPVRRKTKSAGENVLKMSWMDPPEETESTVLTQPEIECCMLTYEDTLQDYQEMFIQFGYVVLFSSAFPLAAMCALINNIVEIRSDALKLCTGLQRPFGQRVENIGQWQTAMEAMGLIAIIVNCYLIGQCGQLQRLFPWLSPETAIISVVVLEHFAILLKYIIHVAIPDIPNWVADEMAKLEYQRREALKKHERLAQQHQQQQRRKSEEEEEHQKLAEELARQESEQDKSDLSGGEDHHHEKSPGAKFSSGGDKLKRPSSLLGNNNVMKLKQIIPLQGKFTSTTSPTSGEAKLPGFLKFLKSQELDPYMDENFIKQAFSTMGETAYGVKIITHRVTGGSAGYCFVELADEASVDRCVQRLNGKLVPGSNPPRKFKLNYATYGKRPEPGPEFSVFVGDLTSDVDDYQLHQFFLKKFPSCKGAKVVTDPYGNSRGYGFVKFSDENEQKKALEEFQNASGLGGKAIRISIAVNKGNKPSSYHNQNNSYNTNYQQQYYQQPYNSYYPQWGYDQYSGYNYGYNPYATPPPVPHGMMGPPPPMGMPPMPPDMQGSTEQSHDGTEDVEEDPAEDPNPQVDVEALNKQYMERSEELYDSLMDCHWQPLDTITSEISMMNGS</sequence>
<feature type="transmembrane region" description="Helical" evidence="14">
    <location>
        <begin position="28"/>
        <end position="54"/>
    </location>
</feature>
<evidence type="ECO:0000313" key="17">
    <source>
        <dbReference type="Proteomes" id="UP000290572"/>
    </source>
</evidence>